<evidence type="ECO:0000256" key="1">
    <source>
        <dbReference type="SAM" id="MobiDB-lite"/>
    </source>
</evidence>
<dbReference type="HOGENOM" id="CLU_1661025_0_0_1"/>
<organism evidence="2 3">
    <name type="scientific">Jaapia argillacea MUCL 33604</name>
    <dbReference type="NCBI Taxonomy" id="933084"/>
    <lineage>
        <taxon>Eukaryota</taxon>
        <taxon>Fungi</taxon>
        <taxon>Dikarya</taxon>
        <taxon>Basidiomycota</taxon>
        <taxon>Agaricomycotina</taxon>
        <taxon>Agaricomycetes</taxon>
        <taxon>Agaricomycetidae</taxon>
        <taxon>Jaapiales</taxon>
        <taxon>Jaapiaceae</taxon>
        <taxon>Jaapia</taxon>
    </lineage>
</organism>
<feature type="region of interest" description="Disordered" evidence="1">
    <location>
        <begin position="1"/>
        <end position="69"/>
    </location>
</feature>
<name>A0A067PHA1_9AGAM</name>
<evidence type="ECO:0000313" key="2">
    <source>
        <dbReference type="EMBL" id="KDQ53220.1"/>
    </source>
</evidence>
<proteinExistence type="predicted"/>
<evidence type="ECO:0000313" key="3">
    <source>
        <dbReference type="Proteomes" id="UP000027265"/>
    </source>
</evidence>
<dbReference type="AlphaFoldDB" id="A0A067PHA1"/>
<sequence>MSNDNQDGPHQNPSFQALAVPQSPNNAHQPLLLFRLAPNPNPNFTTNPTHPPHRKSLPRIEPPPQSPTCQDPPLSLLFPIQAQIRILETSPTLSCLSHPFEKPSRFVWEVQELRTDLPLKTRALHRNARTSLPITSFLCGVYALYGHLAFHDTGLVTHS</sequence>
<reference evidence="3" key="1">
    <citation type="journal article" date="2014" name="Proc. Natl. Acad. Sci. U.S.A.">
        <title>Extensive sampling of basidiomycete genomes demonstrates inadequacy of the white-rot/brown-rot paradigm for wood decay fungi.</title>
        <authorList>
            <person name="Riley R."/>
            <person name="Salamov A.A."/>
            <person name="Brown D.W."/>
            <person name="Nagy L.G."/>
            <person name="Floudas D."/>
            <person name="Held B.W."/>
            <person name="Levasseur A."/>
            <person name="Lombard V."/>
            <person name="Morin E."/>
            <person name="Otillar R."/>
            <person name="Lindquist E.A."/>
            <person name="Sun H."/>
            <person name="LaButti K.M."/>
            <person name="Schmutz J."/>
            <person name="Jabbour D."/>
            <person name="Luo H."/>
            <person name="Baker S.E."/>
            <person name="Pisabarro A.G."/>
            <person name="Walton J.D."/>
            <person name="Blanchette R.A."/>
            <person name="Henrissat B."/>
            <person name="Martin F."/>
            <person name="Cullen D."/>
            <person name="Hibbett D.S."/>
            <person name="Grigoriev I.V."/>
        </authorList>
    </citation>
    <scope>NUCLEOTIDE SEQUENCE [LARGE SCALE GENOMIC DNA]</scope>
    <source>
        <strain evidence="3">MUCL 33604</strain>
    </source>
</reference>
<feature type="compositionally biased region" description="Polar residues" evidence="1">
    <location>
        <begin position="1"/>
        <end position="15"/>
    </location>
</feature>
<protein>
    <submittedName>
        <fullName evidence="2">Uncharacterized protein</fullName>
    </submittedName>
</protein>
<dbReference type="InParanoid" id="A0A067PHA1"/>
<dbReference type="EMBL" id="KL197735">
    <property type="protein sequence ID" value="KDQ53220.1"/>
    <property type="molecule type" value="Genomic_DNA"/>
</dbReference>
<dbReference type="Proteomes" id="UP000027265">
    <property type="component" value="Unassembled WGS sequence"/>
</dbReference>
<gene>
    <name evidence="2" type="ORF">JAAARDRAFT_197695</name>
</gene>
<accession>A0A067PHA1</accession>
<keyword evidence="3" id="KW-1185">Reference proteome</keyword>